<name>A0A6J5LB82_9CAUD</name>
<dbReference type="InterPro" id="IPR056209">
    <property type="entry name" value="SU10_adaptor"/>
</dbReference>
<sequence length="213" mass="23689">MTTPSYVLTYDSLTSTVLQYLERSDPAVVAFIPVAITLAEFEIAQDIKTLGQMVVVDANMNTGNPVIAKPARWRKTVSMTMVDAAGAKTPMYLRKLEYLSSYWPDVTATDTPLYYADYDYDHWFVAPTPSAAFSFEALCYTRLEPLSSANQTNWLTQNAPNAMLYGTLKQTAPFVKDDPRLAIWSGLFDSAMAALKAEDQLRIGDRQAIAQDS</sequence>
<protein>
    <submittedName>
        <fullName evidence="1">Uncharacterized protein</fullName>
    </submittedName>
</protein>
<accession>A0A6J5LB82</accession>
<gene>
    <name evidence="1" type="ORF">UFOVP125_78</name>
</gene>
<dbReference type="EMBL" id="LR796253">
    <property type="protein sequence ID" value="CAB4131868.1"/>
    <property type="molecule type" value="Genomic_DNA"/>
</dbReference>
<evidence type="ECO:0000313" key="1">
    <source>
        <dbReference type="EMBL" id="CAB4131868.1"/>
    </source>
</evidence>
<dbReference type="Pfam" id="PF24175">
    <property type="entry name" value="SU10_adaptor"/>
    <property type="match status" value="1"/>
</dbReference>
<organism evidence="1">
    <name type="scientific">uncultured Caudovirales phage</name>
    <dbReference type="NCBI Taxonomy" id="2100421"/>
    <lineage>
        <taxon>Viruses</taxon>
        <taxon>Duplodnaviria</taxon>
        <taxon>Heunggongvirae</taxon>
        <taxon>Uroviricota</taxon>
        <taxon>Caudoviricetes</taxon>
        <taxon>Peduoviridae</taxon>
        <taxon>Maltschvirus</taxon>
        <taxon>Maltschvirus maltsch</taxon>
    </lineage>
</organism>
<reference evidence="1" key="1">
    <citation type="submission" date="2020-04" db="EMBL/GenBank/DDBJ databases">
        <authorList>
            <person name="Chiriac C."/>
            <person name="Salcher M."/>
            <person name="Ghai R."/>
            <person name="Kavagutti S V."/>
        </authorList>
    </citation>
    <scope>NUCLEOTIDE SEQUENCE</scope>
</reference>
<proteinExistence type="predicted"/>